<dbReference type="PANTHER" id="PTHR42939">
    <property type="entry name" value="ABC TRANSPORTER ATP-BINDING PROTEIN ALBC-RELATED"/>
    <property type="match status" value="1"/>
</dbReference>
<evidence type="ECO:0000256" key="2">
    <source>
        <dbReference type="ARBA" id="ARBA00022741"/>
    </source>
</evidence>
<proteinExistence type="predicted"/>
<dbReference type="InterPro" id="IPR027417">
    <property type="entry name" value="P-loop_NTPase"/>
</dbReference>
<dbReference type="EMBL" id="UFWZ01000001">
    <property type="protein sequence ID" value="SUY47655.1"/>
    <property type="molecule type" value="Genomic_DNA"/>
</dbReference>
<accession>A0A381J942</accession>
<dbReference type="Gene3D" id="3.40.50.300">
    <property type="entry name" value="P-loop containing nucleotide triphosphate hydrolases"/>
    <property type="match status" value="1"/>
</dbReference>
<dbReference type="GO" id="GO:0016887">
    <property type="term" value="F:ATP hydrolysis activity"/>
    <property type="evidence" value="ECO:0007669"/>
    <property type="project" value="InterPro"/>
</dbReference>
<evidence type="ECO:0000313" key="6">
    <source>
        <dbReference type="Proteomes" id="UP000254664"/>
    </source>
</evidence>
<dbReference type="InterPro" id="IPR003439">
    <property type="entry name" value="ABC_transporter-like_ATP-bd"/>
</dbReference>
<dbReference type="AlphaFoldDB" id="A0A381J942"/>
<feature type="domain" description="ABC transporter" evidence="4">
    <location>
        <begin position="5"/>
        <end position="234"/>
    </location>
</feature>
<dbReference type="SMART" id="SM00382">
    <property type="entry name" value="AAA"/>
    <property type="match status" value="1"/>
</dbReference>
<organism evidence="5 6">
    <name type="scientific">Clostridium putrefaciens</name>
    <dbReference type="NCBI Taxonomy" id="99675"/>
    <lineage>
        <taxon>Bacteria</taxon>
        <taxon>Bacillati</taxon>
        <taxon>Bacillota</taxon>
        <taxon>Clostridia</taxon>
        <taxon>Eubacteriales</taxon>
        <taxon>Clostridiaceae</taxon>
        <taxon>Clostridium</taxon>
    </lineage>
</organism>
<dbReference type="InterPro" id="IPR017871">
    <property type="entry name" value="ABC_transporter-like_CS"/>
</dbReference>
<dbReference type="InterPro" id="IPR003593">
    <property type="entry name" value="AAA+_ATPase"/>
</dbReference>
<keyword evidence="2" id="KW-0547">Nucleotide-binding</keyword>
<dbReference type="OrthoDB" id="1689883at2"/>
<dbReference type="PANTHER" id="PTHR42939:SF1">
    <property type="entry name" value="ABC TRANSPORTER ATP-BINDING PROTEIN ALBC-RELATED"/>
    <property type="match status" value="1"/>
</dbReference>
<dbReference type="Proteomes" id="UP000254664">
    <property type="component" value="Unassembled WGS sequence"/>
</dbReference>
<evidence type="ECO:0000313" key="5">
    <source>
        <dbReference type="EMBL" id="SUY47655.1"/>
    </source>
</evidence>
<reference evidence="5 6" key="1">
    <citation type="submission" date="2018-06" db="EMBL/GenBank/DDBJ databases">
        <authorList>
            <consortium name="Pathogen Informatics"/>
            <person name="Doyle S."/>
        </authorList>
    </citation>
    <scope>NUCLEOTIDE SEQUENCE [LARGE SCALE GENOMIC DNA]</scope>
    <source>
        <strain evidence="5 6">NCTC9836</strain>
    </source>
</reference>
<protein>
    <submittedName>
        <fullName evidence="5">ABC transporter ATP-binding protein</fullName>
    </submittedName>
</protein>
<evidence type="ECO:0000256" key="3">
    <source>
        <dbReference type="ARBA" id="ARBA00022840"/>
    </source>
</evidence>
<dbReference type="InterPro" id="IPR051782">
    <property type="entry name" value="ABC_Transporter_VariousFunc"/>
</dbReference>
<keyword evidence="6" id="KW-1185">Reference proteome</keyword>
<keyword evidence="1" id="KW-0813">Transport</keyword>
<dbReference type="SUPFAM" id="SSF52540">
    <property type="entry name" value="P-loop containing nucleoside triphosphate hydrolases"/>
    <property type="match status" value="1"/>
</dbReference>
<dbReference type="RefSeq" id="WP_147291422.1">
    <property type="nucleotide sequence ID" value="NZ_UFWZ01000001.1"/>
</dbReference>
<name>A0A381J942_9CLOT</name>
<dbReference type="PROSITE" id="PS00211">
    <property type="entry name" value="ABC_TRANSPORTER_1"/>
    <property type="match status" value="1"/>
</dbReference>
<dbReference type="PROSITE" id="PS50893">
    <property type="entry name" value="ABC_TRANSPORTER_2"/>
    <property type="match status" value="1"/>
</dbReference>
<evidence type="ECO:0000256" key="1">
    <source>
        <dbReference type="ARBA" id="ARBA00022448"/>
    </source>
</evidence>
<gene>
    <name evidence="5" type="primary">ecsA_2</name>
    <name evidence="5" type="ORF">NCTC9836_01993</name>
</gene>
<keyword evidence="3 5" id="KW-0067">ATP-binding</keyword>
<dbReference type="CDD" id="cd03230">
    <property type="entry name" value="ABC_DR_subfamily_A"/>
    <property type="match status" value="1"/>
</dbReference>
<dbReference type="Pfam" id="PF00005">
    <property type="entry name" value="ABC_tran"/>
    <property type="match status" value="1"/>
</dbReference>
<dbReference type="GO" id="GO:0005524">
    <property type="term" value="F:ATP binding"/>
    <property type="evidence" value="ECO:0007669"/>
    <property type="project" value="UniProtKB-KW"/>
</dbReference>
<evidence type="ECO:0000259" key="4">
    <source>
        <dbReference type="PROSITE" id="PS50893"/>
    </source>
</evidence>
<sequence length="239" mass="27459">MKGIISLNNFSFRYSDKYILKNINIEIEEGQCVGILGKNGSGKTTLINCIIGELRGEGNISVLNTIPNIHSIEFKSNIGIVLDNDILIDYLTLNEYLNFIGQLFKLEKVQIEKSIKYWLKYFDLEEQRYRIIKFFSHGMRKKVQIIVALMHNPKIIIVDEPTNGLDIEMIYLFKNVILDLKKKGITIVISTHILSFVEDVCDEVIIINDGVINNIFSISSINEQKLENIFIEQINRDGD</sequence>